<name>A6J1C5_RAT</name>
<dbReference type="InterPro" id="IPR036860">
    <property type="entry name" value="SH2_dom_sf"/>
</dbReference>
<dbReference type="Gene3D" id="3.30.505.10">
    <property type="entry name" value="SH2 domain"/>
    <property type="match status" value="1"/>
</dbReference>
<dbReference type="PANTHER" id="PTHR10872">
    <property type="entry name" value="SH2B ADAPTER PROTEIN"/>
    <property type="match status" value="1"/>
</dbReference>
<dbReference type="PROSITE" id="PS50001">
    <property type="entry name" value="SH2"/>
    <property type="match status" value="1"/>
</dbReference>
<dbReference type="EMBL" id="CH473973">
    <property type="protein sequence ID" value="EDM13715.1"/>
    <property type="molecule type" value="Genomic_DNA"/>
</dbReference>
<dbReference type="SMART" id="SM00252">
    <property type="entry name" value="SH2"/>
    <property type="match status" value="1"/>
</dbReference>
<dbReference type="GO" id="GO:0035591">
    <property type="term" value="F:signaling adaptor activity"/>
    <property type="evidence" value="ECO:0007669"/>
    <property type="project" value="InterPro"/>
</dbReference>
<evidence type="ECO:0000256" key="8">
    <source>
        <dbReference type="ARBA" id="ARBA00080880"/>
    </source>
</evidence>
<dbReference type="SUPFAM" id="SSF55550">
    <property type="entry name" value="SH2 domain"/>
    <property type="match status" value="1"/>
</dbReference>
<accession>A6J1C5</accession>
<dbReference type="GO" id="GO:0002262">
    <property type="term" value="P:myeloid cell homeostasis"/>
    <property type="evidence" value="ECO:0007669"/>
    <property type="project" value="UniProtKB-ARBA"/>
</dbReference>
<dbReference type="GO" id="GO:0038163">
    <property type="term" value="P:thrombopoietin-mediated signaling pathway"/>
    <property type="evidence" value="ECO:0007669"/>
    <property type="project" value="UniProtKB-ARBA"/>
</dbReference>
<evidence type="ECO:0000256" key="3">
    <source>
        <dbReference type="ARBA" id="ARBA00022999"/>
    </source>
</evidence>
<evidence type="ECO:0000256" key="4">
    <source>
        <dbReference type="ARBA" id="ARBA00059956"/>
    </source>
</evidence>
<proteinExistence type="inferred from homology"/>
<dbReference type="Gene3D" id="6.10.140.110">
    <property type="match status" value="1"/>
</dbReference>
<dbReference type="FunFam" id="3.30.505.10:FF:000008">
    <property type="entry name" value="SH2B adapter protein 1 isoform 2"/>
    <property type="match status" value="1"/>
</dbReference>
<reference evidence="12 13" key="1">
    <citation type="submission" date="2005-07" db="EMBL/GenBank/DDBJ databases">
        <authorList>
            <person name="Mural R.J."/>
            <person name="Li P.W."/>
            <person name="Adams M.D."/>
            <person name="Amanatides P.G."/>
            <person name="Baden-Tillson H."/>
            <person name="Barnstead M."/>
            <person name="Chin S.H."/>
            <person name="Dew I."/>
            <person name="Evans C.A."/>
            <person name="Ferriera S."/>
            <person name="Flanigan M."/>
            <person name="Fosler C."/>
            <person name="Glodek A."/>
            <person name="Gu Z."/>
            <person name="Holt R.A."/>
            <person name="Jennings D."/>
            <person name="Kraft C.L."/>
            <person name="Lu F."/>
            <person name="Nguyen T."/>
            <person name="Nusskern D.R."/>
            <person name="Pfannkoch C.M."/>
            <person name="Sitter C."/>
            <person name="Sutton G.G."/>
            <person name="Venter J.C."/>
            <person name="Wang Z."/>
            <person name="Woodage T."/>
            <person name="Zheng X.H."/>
            <person name="Zhong F."/>
        </authorList>
    </citation>
    <scope>NUCLEOTIDE SEQUENCE [LARGE SCALE GENOMIC DNA]</scope>
    <source>
        <strain>BN</strain>
        <strain evidence="13">Sprague-Dawley</strain>
    </source>
</reference>
<dbReference type="GO" id="GO:0060761">
    <property type="term" value="P:negative regulation of response to cytokine stimulus"/>
    <property type="evidence" value="ECO:0007669"/>
    <property type="project" value="UniProtKB-ARBA"/>
</dbReference>
<dbReference type="Pfam" id="PF08916">
    <property type="entry name" value="Phe_ZIP"/>
    <property type="match status" value="1"/>
</dbReference>
<feature type="compositionally biased region" description="Polar residues" evidence="10">
    <location>
        <begin position="48"/>
        <end position="61"/>
    </location>
</feature>
<evidence type="ECO:0000256" key="7">
    <source>
        <dbReference type="ARBA" id="ARBA00077339"/>
    </source>
</evidence>
<keyword evidence="3 9" id="KW-0727">SH2 domain</keyword>
<dbReference type="AlphaFoldDB" id="A6J1C5"/>
<dbReference type="FunFam" id="2.30.29.30:FF:000299">
    <property type="entry name" value="SH2B adapter protein 3 isoform X2"/>
    <property type="match status" value="1"/>
</dbReference>
<dbReference type="GO" id="GO:0061515">
    <property type="term" value="P:myeloid cell development"/>
    <property type="evidence" value="ECO:0007669"/>
    <property type="project" value="UniProtKB-ARBA"/>
</dbReference>
<feature type="compositionally biased region" description="Low complexity" evidence="10">
    <location>
        <begin position="62"/>
        <end position="71"/>
    </location>
</feature>
<evidence type="ECO:0000256" key="1">
    <source>
        <dbReference type="ARBA" id="ARBA00010220"/>
    </source>
</evidence>
<evidence type="ECO:0000256" key="6">
    <source>
        <dbReference type="ARBA" id="ARBA00075158"/>
    </source>
</evidence>
<comment type="function">
    <text evidence="4">Links T-cell receptor activation signal to phospholipase C-gamma-1, GRB2 and phosphatidylinositol 3-kinase.</text>
</comment>
<dbReference type="InterPro" id="IPR011993">
    <property type="entry name" value="PH-like_dom_sf"/>
</dbReference>
<dbReference type="Proteomes" id="UP000234681">
    <property type="component" value="Chromosome 12"/>
</dbReference>
<dbReference type="CDD" id="cd10412">
    <property type="entry name" value="SH2_SH2B3"/>
    <property type="match status" value="1"/>
</dbReference>
<dbReference type="InterPro" id="IPR000980">
    <property type="entry name" value="SH2"/>
</dbReference>
<organism evidence="12 13">
    <name type="scientific">Rattus norvegicus</name>
    <name type="common">Rat</name>
    <dbReference type="NCBI Taxonomy" id="10116"/>
    <lineage>
        <taxon>Eukaryota</taxon>
        <taxon>Metazoa</taxon>
        <taxon>Chordata</taxon>
        <taxon>Craniata</taxon>
        <taxon>Vertebrata</taxon>
        <taxon>Euteleostomi</taxon>
        <taxon>Mammalia</taxon>
        <taxon>Eutheria</taxon>
        <taxon>Euarchontoglires</taxon>
        <taxon>Glires</taxon>
        <taxon>Rodentia</taxon>
        <taxon>Myomorpha</taxon>
        <taxon>Muroidea</taxon>
        <taxon>Muridae</taxon>
        <taxon>Murinae</taxon>
        <taxon>Rattus</taxon>
    </lineage>
</organism>
<dbReference type="InterPro" id="IPR015012">
    <property type="entry name" value="Phe_ZIP"/>
</dbReference>
<sequence>MGRLGPDPQLARGVPRVPCWSWSGWDVIGDWSASLPCPAAKPGCPASLSTMNEPTVQPSRTSSAPASPASPRGWSDFCERHAAAAARDLARQYWLFARAHPQPPRADLVSLQFAELFQRHFCREVREGLAGPPGHDYRATAPPRPALPKARSSEDLGPRPSCALQHLRRGLRQLFRRRSAGELPGATSDTNDTDAIATTRPGPARKLLPWSLREPSAEALKEVVLRYSLADEAAMDSGAHWQRGRLVLRSPGPGHGHLLQLFDPPKSSKPKLQEACSSIQEVRPCTRLEMPDNLYTFVLKVQGQTDIIFEVGDEQQLNSWLAELRASTGLGLEHLDTELPLSLVAEPGPAISPRGSTDSLDQGASPGVMLDPACQKTDHFLSCYPWFHGPISRVRAAQLVQLQGPDAHGVFLVRQSESRRGEYVLTFNLQGRAKHLRLVLTERGQCRVQHLHFPSVVDMLRHFQRSPIPLECGAACDVRLSGYVVVVSQAPGSSNTVLFPFSLPHWDSELGHPHLSSAGCPPGHGAEALRGQVTPPEQIFHLVPSPEELANSLRQLELESVSSARDSDYEMDSSSRSHLRAIDNQYTPLSQLCREANL</sequence>
<evidence type="ECO:0000256" key="9">
    <source>
        <dbReference type="PROSITE-ProRule" id="PRU00191"/>
    </source>
</evidence>
<dbReference type="InterPro" id="IPR036290">
    <property type="entry name" value="Phe_ZIP_sf"/>
</dbReference>
<dbReference type="InterPro" id="IPR035059">
    <property type="entry name" value="SH2B3_SH2"/>
</dbReference>
<dbReference type="Pfam" id="PF00017">
    <property type="entry name" value="SH2"/>
    <property type="match status" value="1"/>
</dbReference>
<dbReference type="CDD" id="cd01231">
    <property type="entry name" value="PH_SH2B_family"/>
    <property type="match status" value="1"/>
</dbReference>
<dbReference type="PANTHER" id="PTHR10872:SF1">
    <property type="entry name" value="SH2B ADAPTER PROTEIN 3"/>
    <property type="match status" value="1"/>
</dbReference>
<evidence type="ECO:0000256" key="10">
    <source>
        <dbReference type="SAM" id="MobiDB-lite"/>
    </source>
</evidence>
<keyword evidence="2" id="KW-0597">Phosphoprotein</keyword>
<dbReference type="SUPFAM" id="SSF109805">
    <property type="entry name" value="Phenylalanine zipper"/>
    <property type="match status" value="1"/>
</dbReference>
<dbReference type="GO" id="GO:1904893">
    <property type="term" value="P:negative regulation of receptor signaling pathway via STAT"/>
    <property type="evidence" value="ECO:0007669"/>
    <property type="project" value="UniProtKB-ARBA"/>
</dbReference>
<dbReference type="SUPFAM" id="SSF50729">
    <property type="entry name" value="PH domain-like"/>
    <property type="match status" value="1"/>
</dbReference>
<feature type="region of interest" description="Disordered" evidence="10">
    <location>
        <begin position="178"/>
        <end position="202"/>
    </location>
</feature>
<evidence type="ECO:0000256" key="2">
    <source>
        <dbReference type="ARBA" id="ARBA00022553"/>
    </source>
</evidence>
<dbReference type="InterPro" id="IPR030523">
    <property type="entry name" value="SH2B"/>
</dbReference>
<dbReference type="Gene3D" id="2.30.29.30">
    <property type="entry name" value="Pleckstrin-homology domain (PH domain)/Phosphotyrosine-binding domain (PTB)"/>
    <property type="match status" value="1"/>
</dbReference>
<evidence type="ECO:0000259" key="11">
    <source>
        <dbReference type="PROSITE" id="PS50001"/>
    </source>
</evidence>
<dbReference type="PRINTS" id="PR00401">
    <property type="entry name" value="SH2DOMAIN"/>
</dbReference>
<evidence type="ECO:0000313" key="12">
    <source>
        <dbReference type="EMBL" id="EDM13715.1"/>
    </source>
</evidence>
<dbReference type="RGD" id="68411">
    <property type="gene designation" value="Sh2b3"/>
</dbReference>
<protein>
    <recommendedName>
        <fullName evidence="5">SH2B adapter protein 3</fullName>
    </recommendedName>
    <alternativeName>
        <fullName evidence="7">Lymphocyte adapter protein</fullName>
    </alternativeName>
    <alternativeName>
        <fullName evidence="6">Lymphocyte-specific adapter protein Lnk</fullName>
    </alternativeName>
    <alternativeName>
        <fullName evidence="8">Signal transduction protein Lnk</fullName>
    </alternativeName>
</protein>
<feature type="region of interest" description="Disordered" evidence="10">
    <location>
        <begin position="129"/>
        <end position="160"/>
    </location>
</feature>
<evidence type="ECO:0000313" key="14">
    <source>
        <dbReference type="RGD" id="68411"/>
    </source>
</evidence>
<comment type="similarity">
    <text evidence="1">Belongs to the SH2B adapter family.</text>
</comment>
<feature type="region of interest" description="Disordered" evidence="10">
    <location>
        <begin position="48"/>
        <end position="72"/>
    </location>
</feature>
<gene>
    <name evidence="14" type="primary">Sh2b3</name>
    <name evidence="12" type="ORF">rCG_21617</name>
</gene>
<evidence type="ECO:0000313" key="13">
    <source>
        <dbReference type="Proteomes" id="UP000234681"/>
    </source>
</evidence>
<feature type="domain" description="SH2" evidence="11">
    <location>
        <begin position="386"/>
        <end position="484"/>
    </location>
</feature>
<evidence type="ECO:0000256" key="5">
    <source>
        <dbReference type="ARBA" id="ARBA00073704"/>
    </source>
</evidence>